<gene>
    <name evidence="4" type="ORF">HPS54_12030</name>
</gene>
<evidence type="ECO:0000313" key="5">
    <source>
        <dbReference type="Proteomes" id="UP000820977"/>
    </source>
</evidence>
<dbReference type="PANTHER" id="PTHR42970:SF1">
    <property type="entry name" value="PECTATE LYASE C-RELATED"/>
    <property type="match status" value="1"/>
</dbReference>
<dbReference type="PANTHER" id="PTHR42970">
    <property type="entry name" value="PECTATE LYASE C-RELATED"/>
    <property type="match status" value="1"/>
</dbReference>
<keyword evidence="1" id="KW-0479">Metal-binding</keyword>
<reference evidence="4 5" key="1">
    <citation type="submission" date="2020-05" db="EMBL/GenBank/DDBJ databases">
        <title>Distinct polysaccharide utilization as determinants for interspecies competition between intestinal Prevotella spp.</title>
        <authorList>
            <person name="Galvez E.J.C."/>
            <person name="Iljazovic A."/>
            <person name="Strowig T."/>
        </authorList>
    </citation>
    <scope>NUCLEOTIDE SEQUENCE [LARGE SCALE GENOMIC DNA]</scope>
    <source>
        <strain evidence="4 5">PCHR</strain>
    </source>
</reference>
<name>A0ABX2B4P4_9BACT</name>
<feature type="signal peptide" evidence="3">
    <location>
        <begin position="1"/>
        <end position="24"/>
    </location>
</feature>
<dbReference type="GO" id="GO:0016829">
    <property type="term" value="F:lyase activity"/>
    <property type="evidence" value="ECO:0007669"/>
    <property type="project" value="UniProtKB-KW"/>
</dbReference>
<sequence length="601" mass="66953">MRYEKLKFFFSSACLFICVTTANAQSFDYPDVTQNISAFPTAEGFGKFATGGRGGKVVTVTTLEDDALNPPEGSFRWALKQYPDDPITIVFNVSGWIILKDAIKIKRSTGVTIAGQTAPGEGITIYPRTFSINGSRNFVVRNIRFRTGSKGWDGSDLVENASIVDQALCAENAEQVIFDHCTFGWSAEEIVNNQTTHFQTYQYCLLHEGLYDAGHHKGGARSFACQWGGSQSTFHHNMLAHNQSCSPRIQGARDTDFIVYNEFLNNVIYNWGRQGGIYGGENNQSGRYKTHQVNYCNNYYQPGPASKQSMKPESYRFMCPSVGTQISEWHFSGNFMNGNESMTKDNSKGIKNDNPSIVVLKSDWITPTKFYPQYSFDIEAYTYKNKMEDAETAYENVLNKVGCLNRDGIEKRIINECRTATAIYGGSRGAGLGIIDDPLDAEMVKNANGSYSYPAEKRDSRPEGWDTDGDGMPDEWEKANGFNPDDPADGNYINAEGYTALEKYLCSLMGEEITGTFATPTSIRVENAVKFEVKYHDNTLEINSDEDICSAHVFDTMGRCRITTSLNKGKNTISAGSLPEGVYVVWVTNAKGFRNAVKFRK</sequence>
<evidence type="ECO:0000256" key="2">
    <source>
        <dbReference type="ARBA" id="ARBA00023180"/>
    </source>
</evidence>
<dbReference type="InterPro" id="IPR052063">
    <property type="entry name" value="Polysaccharide_Lyase_1"/>
</dbReference>
<dbReference type="Proteomes" id="UP000820977">
    <property type="component" value="Unassembled WGS sequence"/>
</dbReference>
<evidence type="ECO:0000313" key="4">
    <source>
        <dbReference type="EMBL" id="NPE26226.1"/>
    </source>
</evidence>
<feature type="chain" id="PRO_5045382401" evidence="3">
    <location>
        <begin position="25"/>
        <end position="601"/>
    </location>
</feature>
<dbReference type="RefSeq" id="WP_172345683.1">
    <property type="nucleotide sequence ID" value="NZ_CATJFF010000104.1"/>
</dbReference>
<evidence type="ECO:0000256" key="3">
    <source>
        <dbReference type="SAM" id="SignalP"/>
    </source>
</evidence>
<keyword evidence="2" id="KW-0325">Glycoprotein</keyword>
<keyword evidence="4" id="KW-0456">Lyase</keyword>
<dbReference type="EMBL" id="JABKKJ010000035">
    <property type="protein sequence ID" value="NPE26226.1"/>
    <property type="molecule type" value="Genomic_DNA"/>
</dbReference>
<accession>A0ABX2B4P4</accession>
<dbReference type="SUPFAM" id="SSF51126">
    <property type="entry name" value="Pectin lyase-like"/>
    <property type="match status" value="1"/>
</dbReference>
<organism evidence="4 5">
    <name type="scientific">Xylanibacter caecicola</name>
    <dbReference type="NCBI Taxonomy" id="2736294"/>
    <lineage>
        <taxon>Bacteria</taxon>
        <taxon>Pseudomonadati</taxon>
        <taxon>Bacteroidota</taxon>
        <taxon>Bacteroidia</taxon>
        <taxon>Bacteroidales</taxon>
        <taxon>Prevotellaceae</taxon>
        <taxon>Xylanibacter</taxon>
    </lineage>
</organism>
<comment type="caution">
    <text evidence="4">The sequence shown here is derived from an EMBL/GenBank/DDBJ whole genome shotgun (WGS) entry which is preliminary data.</text>
</comment>
<keyword evidence="3" id="KW-0732">Signal</keyword>
<protein>
    <submittedName>
        <fullName evidence="4">Pectate lyase</fullName>
    </submittedName>
</protein>
<dbReference type="InterPro" id="IPR011050">
    <property type="entry name" value="Pectin_lyase_fold/virulence"/>
</dbReference>
<keyword evidence="5" id="KW-1185">Reference proteome</keyword>
<proteinExistence type="predicted"/>
<dbReference type="InterPro" id="IPR012334">
    <property type="entry name" value="Pectin_lyas_fold"/>
</dbReference>
<dbReference type="Gene3D" id="2.160.20.10">
    <property type="entry name" value="Single-stranded right-handed beta-helix, Pectin lyase-like"/>
    <property type="match status" value="1"/>
</dbReference>
<evidence type="ECO:0000256" key="1">
    <source>
        <dbReference type="ARBA" id="ARBA00022723"/>
    </source>
</evidence>